<dbReference type="InterPro" id="IPR046335">
    <property type="entry name" value="LacI/GalR-like_sensor"/>
</dbReference>
<dbReference type="EMBL" id="JAVAIM010000001">
    <property type="protein sequence ID" value="MDP4574392.1"/>
    <property type="molecule type" value="Genomic_DNA"/>
</dbReference>
<gene>
    <name evidence="6" type="ORF">Q9K02_04475</name>
</gene>
<feature type="compositionally biased region" description="Polar residues" evidence="4">
    <location>
        <begin position="360"/>
        <end position="371"/>
    </location>
</feature>
<comment type="caution">
    <text evidence="6">The sequence shown here is derived from an EMBL/GenBank/DDBJ whole genome shotgun (WGS) entry which is preliminary data.</text>
</comment>
<proteinExistence type="predicted"/>
<dbReference type="InterPro" id="IPR000843">
    <property type="entry name" value="HTH_LacI"/>
</dbReference>
<dbReference type="SUPFAM" id="SSF47413">
    <property type="entry name" value="lambda repressor-like DNA-binding domains"/>
    <property type="match status" value="1"/>
</dbReference>
<evidence type="ECO:0000256" key="2">
    <source>
        <dbReference type="ARBA" id="ARBA00023125"/>
    </source>
</evidence>
<dbReference type="PANTHER" id="PTHR30146">
    <property type="entry name" value="LACI-RELATED TRANSCRIPTIONAL REPRESSOR"/>
    <property type="match status" value="1"/>
</dbReference>
<feature type="domain" description="HTH lacI-type" evidence="5">
    <location>
        <begin position="24"/>
        <end position="78"/>
    </location>
</feature>
<name>A0ABT9HML3_9SPHN</name>
<accession>A0ABT9HML3</accession>
<evidence type="ECO:0000313" key="7">
    <source>
        <dbReference type="Proteomes" id="UP001240639"/>
    </source>
</evidence>
<protein>
    <submittedName>
        <fullName evidence="6">LacI family DNA-binding transcriptional regulator</fullName>
    </submittedName>
</protein>
<organism evidence="6 7">
    <name type="scientific">Qipengyuania profundimaris</name>
    <dbReference type="NCBI Taxonomy" id="3067652"/>
    <lineage>
        <taxon>Bacteria</taxon>
        <taxon>Pseudomonadati</taxon>
        <taxon>Pseudomonadota</taxon>
        <taxon>Alphaproteobacteria</taxon>
        <taxon>Sphingomonadales</taxon>
        <taxon>Erythrobacteraceae</taxon>
        <taxon>Qipengyuania</taxon>
    </lineage>
</organism>
<dbReference type="InterPro" id="IPR010982">
    <property type="entry name" value="Lambda_DNA-bd_dom_sf"/>
</dbReference>
<keyword evidence="7" id="KW-1185">Reference proteome</keyword>
<dbReference type="CDD" id="cd01545">
    <property type="entry name" value="PBP1_SalR"/>
    <property type="match status" value="1"/>
</dbReference>
<evidence type="ECO:0000256" key="1">
    <source>
        <dbReference type="ARBA" id="ARBA00023015"/>
    </source>
</evidence>
<keyword evidence="1" id="KW-0805">Transcription regulation</keyword>
<evidence type="ECO:0000256" key="3">
    <source>
        <dbReference type="ARBA" id="ARBA00023163"/>
    </source>
</evidence>
<dbReference type="InterPro" id="IPR028082">
    <property type="entry name" value="Peripla_BP_I"/>
</dbReference>
<dbReference type="Proteomes" id="UP001240639">
    <property type="component" value="Unassembled WGS sequence"/>
</dbReference>
<keyword evidence="2 6" id="KW-0238">DNA-binding</keyword>
<sequence>MSETGGTAKIGRKRSARRNSNSAPTIADVARAAHCSPMTVSRVINGEQNVRDNTREQVLAAIEKLKYVPNRAARSLAGGAQLRIALLFDNPSASYLSEFLMGALEEASRRDIYLVVQSTETQPDYGELIRRLIDGGIGGFILPPPLCDDQSVLDEIEDAGAIAVAVGPGRASGSHGAVLIDEFQAAFDMTRHIIGLGHERIGFIVGNPEQVASERRLQGYREAMENAGLPIDEALIAQGQFTYRSGMVAAERLLNAKSPPTAIFASNDDMAAATVAMAHRRHLDVPNDITVCGFDDTELASSIWPELTTIRQPIREMTAQAVSMIAKAYKKAGRGKESAGEQLTLPYKLVRRNSDAGPSLASSFNKPESRE</sequence>
<keyword evidence="3" id="KW-0804">Transcription</keyword>
<evidence type="ECO:0000259" key="5">
    <source>
        <dbReference type="PROSITE" id="PS50932"/>
    </source>
</evidence>
<dbReference type="Pfam" id="PF13377">
    <property type="entry name" value="Peripla_BP_3"/>
    <property type="match status" value="1"/>
</dbReference>
<dbReference type="PROSITE" id="PS50932">
    <property type="entry name" value="HTH_LACI_2"/>
    <property type="match status" value="1"/>
</dbReference>
<dbReference type="Gene3D" id="3.40.50.2300">
    <property type="match status" value="2"/>
</dbReference>
<dbReference type="Gene3D" id="1.10.260.40">
    <property type="entry name" value="lambda repressor-like DNA-binding domains"/>
    <property type="match status" value="1"/>
</dbReference>
<dbReference type="Pfam" id="PF00356">
    <property type="entry name" value="LacI"/>
    <property type="match status" value="1"/>
</dbReference>
<evidence type="ECO:0000256" key="4">
    <source>
        <dbReference type="SAM" id="MobiDB-lite"/>
    </source>
</evidence>
<dbReference type="GO" id="GO:0003677">
    <property type="term" value="F:DNA binding"/>
    <property type="evidence" value="ECO:0007669"/>
    <property type="project" value="UniProtKB-KW"/>
</dbReference>
<reference evidence="6 7" key="1">
    <citation type="submission" date="2023-08" db="EMBL/GenBank/DDBJ databases">
        <title>genomic of G39.</title>
        <authorList>
            <person name="Wang Y."/>
        </authorList>
    </citation>
    <scope>NUCLEOTIDE SEQUENCE [LARGE SCALE GENOMIC DNA]</scope>
    <source>
        <strain evidence="6 7">G39</strain>
    </source>
</reference>
<dbReference type="RefSeq" id="WP_305931808.1">
    <property type="nucleotide sequence ID" value="NZ_JAVAIM010000001.1"/>
</dbReference>
<dbReference type="SMART" id="SM00354">
    <property type="entry name" value="HTH_LACI"/>
    <property type="match status" value="1"/>
</dbReference>
<dbReference type="PANTHER" id="PTHR30146:SF153">
    <property type="entry name" value="LACTOSE OPERON REPRESSOR"/>
    <property type="match status" value="1"/>
</dbReference>
<feature type="region of interest" description="Disordered" evidence="4">
    <location>
        <begin position="1"/>
        <end position="23"/>
    </location>
</feature>
<dbReference type="CDD" id="cd01392">
    <property type="entry name" value="HTH_LacI"/>
    <property type="match status" value="1"/>
</dbReference>
<dbReference type="SUPFAM" id="SSF53822">
    <property type="entry name" value="Periplasmic binding protein-like I"/>
    <property type="match status" value="1"/>
</dbReference>
<evidence type="ECO:0000313" key="6">
    <source>
        <dbReference type="EMBL" id="MDP4574392.1"/>
    </source>
</evidence>
<feature type="region of interest" description="Disordered" evidence="4">
    <location>
        <begin position="333"/>
        <end position="371"/>
    </location>
</feature>